<evidence type="ECO:0000256" key="3">
    <source>
        <dbReference type="ARBA" id="ARBA00022553"/>
    </source>
</evidence>
<feature type="transmembrane region" description="Helical" evidence="6">
    <location>
        <begin position="21"/>
        <end position="42"/>
    </location>
</feature>
<organism evidence="9">
    <name type="scientific">uncultured Craurococcus sp</name>
    <dbReference type="NCBI Taxonomy" id="1135998"/>
    <lineage>
        <taxon>Bacteria</taxon>
        <taxon>Pseudomonadati</taxon>
        <taxon>Pseudomonadota</taxon>
        <taxon>Alphaproteobacteria</taxon>
        <taxon>Acetobacterales</taxon>
        <taxon>Acetobacteraceae</taxon>
        <taxon>Craurococcus</taxon>
        <taxon>environmental samples</taxon>
    </lineage>
</organism>
<feature type="domain" description="Histidine kinase" evidence="7">
    <location>
        <begin position="366"/>
        <end position="591"/>
    </location>
</feature>
<dbReference type="InterPro" id="IPR003594">
    <property type="entry name" value="HATPase_dom"/>
</dbReference>
<evidence type="ECO:0000256" key="2">
    <source>
        <dbReference type="ARBA" id="ARBA00012438"/>
    </source>
</evidence>
<protein>
    <recommendedName>
        <fullName evidence="2">histidine kinase</fullName>
        <ecNumber evidence="2">2.7.13.3</ecNumber>
    </recommendedName>
</protein>
<dbReference type="PROSITE" id="PS50110">
    <property type="entry name" value="RESPONSE_REGULATORY"/>
    <property type="match status" value="1"/>
</dbReference>
<dbReference type="CDD" id="cd00082">
    <property type="entry name" value="HisKA"/>
    <property type="match status" value="1"/>
</dbReference>
<dbReference type="PRINTS" id="PR00344">
    <property type="entry name" value="BCTRLSENSOR"/>
</dbReference>
<comment type="catalytic activity">
    <reaction evidence="1">
        <text>ATP + protein L-histidine = ADP + protein N-phospho-L-histidine.</text>
        <dbReference type="EC" id="2.7.13.3"/>
    </reaction>
</comment>
<sequence>MTGAAGVARRRCSPDRLPLSLRLLLVASLLVPLGFLGGVTLYDRHRLYSEADADLARLSAVAKEHALKVAETNALVLDRMEDRIRGLSWDEIEARNAEIQRWLRGLDEGLAQITALHLARPDGRVTTLSIAWPTPPISVADRAYFRRLREGEQGLVFGEPVRARLTGMVSITVARRREDAEGRFDGALIGSILPGYFQAQWHAMDPSGRASFALLRTDGQVLVTHPSEGSGLFEPPEPASVPEAVRNPSSTGPIIERFGERGEWLTAFRQVGQYPLVVSVTLSLDRVQAQWLADTAWTASVCLVVALALGFTTLLAIRRWRSEQAMLHRLSQNRDALRAEISRRETAEAGLLQAQRLESLGRLTGGVAHDFNNLLTAILGTVHLLERHLGPGADERARRYLGLARDAVQRGARLNASLLAFARQQRLQATSLDANALVQGFAPLIQRALGEAVTLSVQLDPNVPPGRADAAQLEAALLNLAINARDAMPRGGTVTLSTQVAWLEAEQLVGNADATPGLYIAIALRDAGTGMPPEVRERAFEPFFTTKAPGKGTGLGLSQVYGFIRQLGGHVAIDSTPGEGTVVTLFLPAAAEAPAQEPSLPGPIPERLCNVAQATVLVVEDDARVREVAADTLRDAGFQVVVARDGPEALALLGRLEPVDLLFSDIVMPGGMTGIELAQAARRLRPDLPVLLATGYGGPVGSVAGPGFEVLAKPYDQAALARRIAELVMERHRIA</sequence>
<dbReference type="InterPro" id="IPR036890">
    <property type="entry name" value="HATPase_C_sf"/>
</dbReference>
<dbReference type="InterPro" id="IPR011006">
    <property type="entry name" value="CheY-like_superfamily"/>
</dbReference>
<dbReference type="InterPro" id="IPR004358">
    <property type="entry name" value="Sig_transdc_His_kin-like_C"/>
</dbReference>
<keyword evidence="6" id="KW-0812">Transmembrane</keyword>
<dbReference type="InterPro" id="IPR005467">
    <property type="entry name" value="His_kinase_dom"/>
</dbReference>
<dbReference type="PROSITE" id="PS50109">
    <property type="entry name" value="HIS_KIN"/>
    <property type="match status" value="1"/>
</dbReference>
<dbReference type="SMART" id="SM00388">
    <property type="entry name" value="HisKA"/>
    <property type="match status" value="1"/>
</dbReference>
<reference evidence="9" key="1">
    <citation type="submission" date="2020-02" db="EMBL/GenBank/DDBJ databases">
        <authorList>
            <person name="Meier V. D."/>
        </authorList>
    </citation>
    <scope>NUCLEOTIDE SEQUENCE</scope>
    <source>
        <strain evidence="9">AVDCRST_MAG27</strain>
    </source>
</reference>
<proteinExistence type="predicted"/>
<feature type="modified residue" description="4-aspartylphosphate" evidence="4">
    <location>
        <position position="665"/>
    </location>
</feature>
<dbReference type="CDD" id="cd12915">
    <property type="entry name" value="PDC2_DGC_like"/>
    <property type="match status" value="1"/>
</dbReference>
<evidence type="ECO:0000313" key="9">
    <source>
        <dbReference type="EMBL" id="CAA9278144.1"/>
    </source>
</evidence>
<dbReference type="AlphaFoldDB" id="A0A6J4JF69"/>
<dbReference type="Pfam" id="PF00072">
    <property type="entry name" value="Response_reg"/>
    <property type="match status" value="1"/>
</dbReference>
<keyword evidence="3 4" id="KW-0597">Phosphoprotein</keyword>
<dbReference type="InterPro" id="IPR003661">
    <property type="entry name" value="HisK_dim/P_dom"/>
</dbReference>
<dbReference type="EC" id="2.7.13.3" evidence="2"/>
<dbReference type="Pfam" id="PF02518">
    <property type="entry name" value="HATPase_c"/>
    <property type="match status" value="1"/>
</dbReference>
<dbReference type="SUPFAM" id="SSF55874">
    <property type="entry name" value="ATPase domain of HSP90 chaperone/DNA topoisomerase II/histidine kinase"/>
    <property type="match status" value="1"/>
</dbReference>
<keyword evidence="6" id="KW-0472">Membrane</keyword>
<dbReference type="Gene3D" id="1.10.287.130">
    <property type="match status" value="1"/>
</dbReference>
<feature type="domain" description="Response regulatory" evidence="8">
    <location>
        <begin position="615"/>
        <end position="728"/>
    </location>
</feature>
<dbReference type="InterPro" id="IPR036097">
    <property type="entry name" value="HisK_dim/P_sf"/>
</dbReference>
<dbReference type="PANTHER" id="PTHR43065:SF49">
    <property type="entry name" value="HISTIDINE KINASE"/>
    <property type="match status" value="1"/>
</dbReference>
<evidence type="ECO:0000256" key="1">
    <source>
        <dbReference type="ARBA" id="ARBA00000085"/>
    </source>
</evidence>
<dbReference type="SUPFAM" id="SSF52172">
    <property type="entry name" value="CheY-like"/>
    <property type="match status" value="1"/>
</dbReference>
<dbReference type="Pfam" id="PF00512">
    <property type="entry name" value="HisKA"/>
    <property type="match status" value="1"/>
</dbReference>
<dbReference type="SMART" id="SM00387">
    <property type="entry name" value="HATPase_c"/>
    <property type="match status" value="1"/>
</dbReference>
<dbReference type="Gene3D" id="3.30.450.20">
    <property type="entry name" value="PAS domain"/>
    <property type="match status" value="2"/>
</dbReference>
<dbReference type="SUPFAM" id="SSF47384">
    <property type="entry name" value="Homodimeric domain of signal transducing histidine kinase"/>
    <property type="match status" value="1"/>
</dbReference>
<feature type="region of interest" description="Disordered" evidence="5">
    <location>
        <begin position="227"/>
        <end position="247"/>
    </location>
</feature>
<dbReference type="CDD" id="cd12914">
    <property type="entry name" value="PDC1_DGC_like"/>
    <property type="match status" value="1"/>
</dbReference>
<evidence type="ECO:0000256" key="6">
    <source>
        <dbReference type="SAM" id="Phobius"/>
    </source>
</evidence>
<dbReference type="EMBL" id="CADCTD010000163">
    <property type="protein sequence ID" value="CAA9278144.1"/>
    <property type="molecule type" value="Genomic_DNA"/>
</dbReference>
<name>A0A6J4JF69_9PROT</name>
<dbReference type="PANTHER" id="PTHR43065">
    <property type="entry name" value="SENSOR HISTIDINE KINASE"/>
    <property type="match status" value="1"/>
</dbReference>
<evidence type="ECO:0000256" key="4">
    <source>
        <dbReference type="PROSITE-ProRule" id="PRU00169"/>
    </source>
</evidence>
<gene>
    <name evidence="9" type="ORF">AVDCRST_MAG27-3558</name>
</gene>
<dbReference type="GO" id="GO:0000155">
    <property type="term" value="F:phosphorelay sensor kinase activity"/>
    <property type="evidence" value="ECO:0007669"/>
    <property type="project" value="InterPro"/>
</dbReference>
<evidence type="ECO:0000256" key="5">
    <source>
        <dbReference type="SAM" id="MobiDB-lite"/>
    </source>
</evidence>
<dbReference type="InterPro" id="IPR001789">
    <property type="entry name" value="Sig_transdc_resp-reg_receiver"/>
</dbReference>
<evidence type="ECO:0000259" key="7">
    <source>
        <dbReference type="PROSITE" id="PS50109"/>
    </source>
</evidence>
<dbReference type="SMART" id="SM00448">
    <property type="entry name" value="REC"/>
    <property type="match status" value="1"/>
</dbReference>
<dbReference type="Gene3D" id="3.40.50.2300">
    <property type="match status" value="1"/>
</dbReference>
<dbReference type="Gene3D" id="3.30.565.10">
    <property type="entry name" value="Histidine kinase-like ATPase, C-terminal domain"/>
    <property type="match status" value="1"/>
</dbReference>
<evidence type="ECO:0000259" key="8">
    <source>
        <dbReference type="PROSITE" id="PS50110"/>
    </source>
</evidence>
<accession>A0A6J4JF69</accession>
<keyword evidence="6" id="KW-1133">Transmembrane helix</keyword>